<dbReference type="InterPro" id="IPR006612">
    <property type="entry name" value="THAP_Znf"/>
</dbReference>
<name>A0A1L8H843_XENLA</name>
<dbReference type="KEGG" id="xla:108709611"/>
<evidence type="ECO:0000313" key="5">
    <source>
        <dbReference type="Proteomes" id="UP000186698"/>
    </source>
</evidence>
<organism evidence="5 6">
    <name type="scientific">Xenopus laevis</name>
    <name type="common">African clawed frog</name>
    <dbReference type="NCBI Taxonomy" id="8355"/>
    <lineage>
        <taxon>Eukaryota</taxon>
        <taxon>Metazoa</taxon>
        <taxon>Chordata</taxon>
        <taxon>Craniata</taxon>
        <taxon>Vertebrata</taxon>
        <taxon>Euteleostomi</taxon>
        <taxon>Amphibia</taxon>
        <taxon>Batrachia</taxon>
        <taxon>Anura</taxon>
        <taxon>Pipoidea</taxon>
        <taxon>Pipidae</taxon>
        <taxon>Xenopodinae</taxon>
        <taxon>Xenopus</taxon>
        <taxon>Xenopus</taxon>
    </lineage>
</organism>
<proteinExistence type="predicted"/>
<keyword evidence="3" id="KW-0862">Zinc</keyword>
<dbReference type="SMART" id="SM00980">
    <property type="entry name" value="THAP"/>
    <property type="match status" value="1"/>
</dbReference>
<dbReference type="GeneID" id="108709611"/>
<accession>A0A1L8H843</accession>
<sequence>MPLCIVSGCNNKCNKETYAKAVIMHTFPKNIEDIKIWLLQTGQDFGDIEKFAQRIVDTRRNAPFRLCSDHFTPDSYIISSHNSKKTLKMDALPTLFPNSREACDTAITPALKKAKREILDNSSQSTQRIQRLPSMTDASTSTAVTVMRDVGTRTDMYHKMRNISTHTNPWHGVKNATCNTDPRHGKATVTTCTDPHLGMQDVGTMVNIRMMDAFTSTDSPSTFENKSCQWPEYEQNSVAELWKVQQDHDYSGHDYENPRAHSTPKKRPLVCKGADVQQSVPDTTSESLICSEELSKDLDYSPNSTINTNDATLHIQEKTDEDIVQERKFLVFESCLDELLLNLYCSCGLKICRTDKYVQGTFVSVNGYCYNEHKIHLWDSQPLKGSIPTGNVLSAAALLFSGGNYNRVREMASLLGMPFISQSTYYRYQRHLLFPAIDIHWQKERQSLHEQIKDTPLYFAGDGQCDSPGYNAKYCAIRYNDIAKLSMSQCDSLK</sequence>
<dbReference type="Proteomes" id="UP000186698">
    <property type="component" value="Chromosome 2S"/>
</dbReference>
<keyword evidence="1" id="KW-0479">Metal-binding</keyword>
<dbReference type="OrthoDB" id="5967653at2759"/>
<evidence type="ECO:0000256" key="2">
    <source>
        <dbReference type="ARBA" id="ARBA00022771"/>
    </source>
</evidence>
<dbReference type="AGR" id="Xenbase:XB-GENE-17343260"/>
<keyword evidence="2" id="KW-0863">Zinc-finger</keyword>
<dbReference type="CTD" id="108709611"/>
<evidence type="ECO:0000256" key="4">
    <source>
        <dbReference type="ARBA" id="ARBA00023125"/>
    </source>
</evidence>
<dbReference type="GO" id="GO:0008270">
    <property type="term" value="F:zinc ion binding"/>
    <property type="evidence" value="ECO:0007669"/>
    <property type="project" value="UniProtKB-KW"/>
</dbReference>
<dbReference type="SUPFAM" id="SSF57716">
    <property type="entry name" value="Glucocorticoid receptor-like (DNA-binding domain)"/>
    <property type="match status" value="1"/>
</dbReference>
<dbReference type="PANTHER" id="PTHR31751:SF35">
    <property type="entry name" value="RNA PSEUDOURIDYLATE SYNTHASE DOMAIN-CONTAINING PROTEIN 1 ISOFORM X1"/>
    <property type="match status" value="1"/>
</dbReference>
<dbReference type="PROSITE" id="PS50950">
    <property type="entry name" value="ZF_THAP"/>
    <property type="match status" value="1"/>
</dbReference>
<reference evidence="5" key="1">
    <citation type="submission" date="2024-06" db="UniProtKB">
        <authorList>
            <consortium name="RefSeq"/>
        </authorList>
    </citation>
    <scope>NUCLEOTIDE SEQUENCE [LARGE SCALE GENOMIC DNA]</scope>
    <source>
        <strain evidence="5">J_2021</strain>
    </source>
</reference>
<dbReference type="Xenbase" id="XB-GENE-17343260">
    <property type="gene designation" value="bcas3.S"/>
</dbReference>
<gene>
    <name evidence="7" type="primary">bcas3.S</name>
    <name evidence="6" type="synonym">LOC108709611</name>
</gene>
<evidence type="ECO:0000313" key="6">
    <source>
        <dbReference type="RefSeq" id="XP_018105103.1"/>
    </source>
</evidence>
<dbReference type="GO" id="GO:0003677">
    <property type="term" value="F:DNA binding"/>
    <property type="evidence" value="ECO:0007669"/>
    <property type="project" value="UniProtKB-UniRule"/>
</dbReference>
<dbReference type="AlphaFoldDB" id="A0A1L8H843"/>
<dbReference type="RefSeq" id="XP_018105103.1">
    <property type="nucleotide sequence ID" value="XM_018249614.2"/>
</dbReference>
<dbReference type="Pfam" id="PF05485">
    <property type="entry name" value="THAP"/>
    <property type="match status" value="1"/>
</dbReference>
<dbReference type="PANTHER" id="PTHR31751">
    <property type="entry name" value="SI:CH211-108C17.2-RELATED-RELATED"/>
    <property type="match status" value="1"/>
</dbReference>
<reference evidence="6" key="2">
    <citation type="submission" date="2025-08" db="UniProtKB">
        <authorList>
            <consortium name="RefSeq"/>
        </authorList>
    </citation>
    <scope>IDENTIFICATION</scope>
    <source>
        <strain evidence="6">J_2021</strain>
        <tissue evidence="6">Erythrocytes</tissue>
    </source>
</reference>
<evidence type="ECO:0000313" key="7">
    <source>
        <dbReference type="Xenbase" id="XB-GENE-17343260"/>
    </source>
</evidence>
<dbReference type="PaxDb" id="8355-A0A1L8H843"/>
<protein>
    <submittedName>
        <fullName evidence="6">Uncharacterized protein LOC108709611</fullName>
    </submittedName>
</protein>
<evidence type="ECO:0000256" key="1">
    <source>
        <dbReference type="ARBA" id="ARBA00022723"/>
    </source>
</evidence>
<dbReference type="Bgee" id="108709611">
    <property type="expression patterns" value="Expressed in gastrula and 5 other cell types or tissues"/>
</dbReference>
<evidence type="ECO:0000256" key="3">
    <source>
        <dbReference type="ARBA" id="ARBA00022833"/>
    </source>
</evidence>
<keyword evidence="4" id="KW-0238">DNA-binding</keyword>
<keyword evidence="5" id="KW-1185">Reference proteome</keyword>
<dbReference type="OMA" id="MRNISTH"/>
<dbReference type="SMART" id="SM00692">
    <property type="entry name" value="DM3"/>
    <property type="match status" value="1"/>
</dbReference>